<dbReference type="PRINTS" id="PR00702">
    <property type="entry name" value="ACRIFLAVINRP"/>
</dbReference>
<feature type="transmembrane region" description="Helical" evidence="2">
    <location>
        <begin position="525"/>
        <end position="542"/>
    </location>
</feature>
<dbReference type="EMBL" id="ANAH02000006">
    <property type="protein sequence ID" value="EPX62805.1"/>
    <property type="molecule type" value="Genomic_DNA"/>
</dbReference>
<evidence type="ECO:0000256" key="1">
    <source>
        <dbReference type="SAM" id="MobiDB-lite"/>
    </source>
</evidence>
<dbReference type="Gene3D" id="3.30.70.1440">
    <property type="entry name" value="Multidrug efflux transporter AcrB pore domain"/>
    <property type="match status" value="1"/>
</dbReference>
<feature type="transmembrane region" description="Helical" evidence="2">
    <location>
        <begin position="12"/>
        <end position="29"/>
    </location>
</feature>
<dbReference type="eggNOG" id="COG0841">
    <property type="taxonomic scope" value="Bacteria"/>
</dbReference>
<evidence type="ECO:0000313" key="4">
    <source>
        <dbReference type="Proteomes" id="UP000011682"/>
    </source>
</evidence>
<proteinExistence type="predicted"/>
<dbReference type="GO" id="GO:0005886">
    <property type="term" value="C:plasma membrane"/>
    <property type="evidence" value="ECO:0007669"/>
    <property type="project" value="TreeGrafter"/>
</dbReference>
<dbReference type="SUPFAM" id="SSF82714">
    <property type="entry name" value="Multidrug efflux transporter AcrB TolC docking domain, DN and DC subdomains"/>
    <property type="match status" value="2"/>
</dbReference>
<keyword evidence="2" id="KW-1133">Transmembrane helix</keyword>
<feature type="transmembrane region" description="Helical" evidence="2">
    <location>
        <begin position="950"/>
        <end position="969"/>
    </location>
</feature>
<dbReference type="GO" id="GO:0042910">
    <property type="term" value="F:xenobiotic transmembrane transporter activity"/>
    <property type="evidence" value="ECO:0007669"/>
    <property type="project" value="TreeGrafter"/>
</dbReference>
<dbReference type="Gene3D" id="3.30.70.1430">
    <property type="entry name" value="Multidrug efflux transporter AcrB pore domain"/>
    <property type="match status" value="2"/>
</dbReference>
<feature type="transmembrane region" description="Helical" evidence="2">
    <location>
        <begin position="850"/>
        <end position="869"/>
    </location>
</feature>
<dbReference type="Gene3D" id="3.30.2090.10">
    <property type="entry name" value="Multidrug efflux transporter AcrB TolC docking domain, DN and DC subdomains"/>
    <property type="match status" value="2"/>
</dbReference>
<keyword evidence="4" id="KW-1185">Reference proteome</keyword>
<feature type="transmembrane region" description="Helical" evidence="2">
    <location>
        <begin position="981"/>
        <end position="1005"/>
    </location>
</feature>
<protein>
    <submittedName>
        <fullName evidence="3">RND multidrug efflux transporter / Acriflavin resistance protein</fullName>
    </submittedName>
</protein>
<organism evidence="3 4">
    <name type="scientific">Cystobacter fuscus (strain ATCC 25194 / DSM 2262 / NBRC 100088 / M29)</name>
    <dbReference type="NCBI Taxonomy" id="1242864"/>
    <lineage>
        <taxon>Bacteria</taxon>
        <taxon>Pseudomonadati</taxon>
        <taxon>Myxococcota</taxon>
        <taxon>Myxococcia</taxon>
        <taxon>Myxococcales</taxon>
        <taxon>Cystobacterineae</taxon>
        <taxon>Archangiaceae</taxon>
        <taxon>Cystobacter</taxon>
    </lineage>
</organism>
<feature type="transmembrane region" description="Helical" evidence="2">
    <location>
        <begin position="881"/>
        <end position="911"/>
    </location>
</feature>
<reference evidence="3" key="1">
    <citation type="submission" date="2013-05" db="EMBL/GenBank/DDBJ databases">
        <title>Genome assembly of Cystobacter fuscus DSM 2262.</title>
        <authorList>
            <person name="Sharma G."/>
            <person name="Khatri I."/>
            <person name="Kaur C."/>
            <person name="Mayilraj S."/>
            <person name="Subramanian S."/>
        </authorList>
    </citation>
    <scope>NUCLEOTIDE SEQUENCE [LARGE SCALE GENOMIC DNA]</scope>
    <source>
        <strain evidence="3">DSM 2262</strain>
    </source>
</reference>
<sequence>MNITEVCIKKPVFAWMLMAATITFGLVAAQRIGISQFPDVDYPVISIGVTWEGASPEAVESDIIEPLEEAVMQVEGVKSITSSARQSSGSITVELDLARNVDLSLQDVQAKVSQAQRRLPEDMDPPVVSKSNPEDQPIMTVGVSGPFSPQYLSDFARYRLKELLQTVPGVGEVALNSSLERNVRIWVDAAKLDARGLTVADVLAALQREHVELPAGRIEAEGREINVRVMGEALDLETLRHLVVREAEGAPVYLSDVALVEDGFEDQRRLARVNGEPAQGLGIKKQRGANAVAVAQGVREKMAQIQADAPEGLEVSVNFDSTQFIEESVHEIEFELLLACLLTALVCWAFLGSLSSTFNVILAIPMSLLGTVAVIYFLGFTLNTFTLLGLSLAVGIVVDDAIMVMENIFRHAEEGADRVRAAREGTHEITFAALAATLAVVAIFLPVIFMKGIIGKFFLQFGVTLCVAVLLSYVEAITLAPARCAQLLKTGREGRGRVGLAVDRAFQWLEGRYGGVLARALRHPWWVLGGAVVLLAVSGLAFKTLSSEFVPSQDQSRLMVRMQTPVGSTLEESNRLFQKAEAFLLGRPEVARLYAVVGGGGGVSSVNGGMLNVTLVPPDQRMSQAEFQQVLRKELNSYPGLRAVVMDLSQSGFTASRGFPVEFSVRGADWERLIEASTQIREQLQASGKVVDVDTDYQIGMPELRITPDRARAADLGVSMETVGSTLNSLVGGVRVGKYSTGGRRIDVRMRLLKDQRARPEDLSLLKVRTGSGELVPLSSLVAQEERPALQAITRRDRERAISIFANVAPGATQQEAMDTVERLAQELPGGTRVVFGGSSVAFQESISSLLFALVLGILVAYMVLASQFNSFLHPVTVLTILPLSIAGAAFAMAATGTTLNIFSMIGLLLLMGIVKKNSIILVDYALLQREQGADATEAMLRAGPVRLRPILMTTLATMMAAVPAALALGAGSETRAPMSVAVLGGLSLSTVLSLLVVPAFYVVADRMKTRLGRRLGGSSGDAPLPEGDKPGLAGP</sequence>
<dbReference type="Proteomes" id="UP000011682">
    <property type="component" value="Unassembled WGS sequence"/>
</dbReference>
<dbReference type="AlphaFoldDB" id="S9PEI6"/>
<dbReference type="Gene3D" id="1.20.1640.10">
    <property type="entry name" value="Multidrug efflux transporter AcrB transmembrane domain"/>
    <property type="match status" value="2"/>
</dbReference>
<keyword evidence="2" id="KW-0812">Transmembrane</keyword>
<dbReference type="PANTHER" id="PTHR32063:SF0">
    <property type="entry name" value="SWARMING MOTILITY PROTEIN SWRC"/>
    <property type="match status" value="1"/>
</dbReference>
<dbReference type="RefSeq" id="WP_002631273.1">
    <property type="nucleotide sequence ID" value="NZ_ANAH02000006.1"/>
</dbReference>
<name>S9PEI6_CYSF2</name>
<dbReference type="SUPFAM" id="SSF82693">
    <property type="entry name" value="Multidrug efflux transporter AcrB pore domain, PN1, PN2, PC1 and PC2 subdomains"/>
    <property type="match status" value="3"/>
</dbReference>
<feature type="transmembrane region" description="Helical" evidence="2">
    <location>
        <begin position="429"/>
        <end position="450"/>
    </location>
</feature>
<feature type="transmembrane region" description="Helical" evidence="2">
    <location>
        <begin position="385"/>
        <end position="409"/>
    </location>
</feature>
<dbReference type="InterPro" id="IPR001036">
    <property type="entry name" value="Acrflvin-R"/>
</dbReference>
<dbReference type="Gene3D" id="3.30.70.1320">
    <property type="entry name" value="Multidrug efflux transporter AcrB pore domain like"/>
    <property type="match status" value="1"/>
</dbReference>
<comment type="caution">
    <text evidence="3">The sequence shown here is derived from an EMBL/GenBank/DDBJ whole genome shotgun (WGS) entry which is preliminary data.</text>
</comment>
<dbReference type="OrthoDB" id="9807612at2"/>
<dbReference type="InterPro" id="IPR027463">
    <property type="entry name" value="AcrB_DN_DC_subdom"/>
</dbReference>
<evidence type="ECO:0000256" key="2">
    <source>
        <dbReference type="SAM" id="Phobius"/>
    </source>
</evidence>
<gene>
    <name evidence="3" type="ORF">D187_006215</name>
</gene>
<dbReference type="SUPFAM" id="SSF82866">
    <property type="entry name" value="Multidrug efflux transporter AcrB transmembrane domain"/>
    <property type="match status" value="2"/>
</dbReference>
<evidence type="ECO:0000313" key="3">
    <source>
        <dbReference type="EMBL" id="EPX62805.1"/>
    </source>
</evidence>
<feature type="region of interest" description="Disordered" evidence="1">
    <location>
        <begin position="1015"/>
        <end position="1036"/>
    </location>
</feature>
<dbReference type="Pfam" id="PF00873">
    <property type="entry name" value="ACR_tran"/>
    <property type="match status" value="1"/>
</dbReference>
<dbReference type="PANTHER" id="PTHR32063">
    <property type="match status" value="1"/>
</dbReference>
<feature type="transmembrane region" description="Helical" evidence="2">
    <location>
        <begin position="457"/>
        <end position="474"/>
    </location>
</feature>
<keyword evidence="2" id="KW-0472">Membrane</keyword>
<feature type="region of interest" description="Disordered" evidence="1">
    <location>
        <begin position="114"/>
        <end position="136"/>
    </location>
</feature>
<accession>S9PEI6</accession>